<protein>
    <submittedName>
        <fullName evidence="1">DUF1819 family protein</fullName>
    </submittedName>
</protein>
<dbReference type="InterPro" id="IPR023137">
    <property type="entry name" value="BrxA_sf"/>
</dbReference>
<evidence type="ECO:0000313" key="2">
    <source>
        <dbReference type="Proteomes" id="UP000718012"/>
    </source>
</evidence>
<name>A0A921FDM3_9BACT</name>
<gene>
    <name evidence="1" type="ORF">K8U81_08235</name>
</gene>
<proteinExistence type="predicted"/>
<dbReference type="Gene3D" id="1.10.3540.10">
    <property type="entry name" value="uncharacterized protein from magnetospirillum magneticum domain"/>
    <property type="match status" value="1"/>
</dbReference>
<reference evidence="1" key="1">
    <citation type="journal article" date="2021" name="PeerJ">
        <title>Extensive microbial diversity within the chicken gut microbiome revealed by metagenomics and culture.</title>
        <authorList>
            <person name="Gilroy R."/>
            <person name="Ravi A."/>
            <person name="Getino M."/>
            <person name="Pursley I."/>
            <person name="Horton D.L."/>
            <person name="Alikhan N.F."/>
            <person name="Baker D."/>
            <person name="Gharbi K."/>
            <person name="Hall N."/>
            <person name="Watson M."/>
            <person name="Adriaenssens E.M."/>
            <person name="Foster-Nyarko E."/>
            <person name="Jarju S."/>
            <person name="Secka A."/>
            <person name="Antonio M."/>
            <person name="Oren A."/>
            <person name="Chaudhuri R.R."/>
            <person name="La Ragione R."/>
            <person name="Hildebrand F."/>
            <person name="Pallen M.J."/>
        </authorList>
    </citation>
    <scope>NUCLEOTIDE SEQUENCE</scope>
    <source>
        <strain evidence="1">CHK165-8395</strain>
    </source>
</reference>
<dbReference type="EMBL" id="DYXD01000182">
    <property type="protein sequence ID" value="HJF08161.1"/>
    <property type="molecule type" value="Genomic_DNA"/>
</dbReference>
<evidence type="ECO:0000313" key="1">
    <source>
        <dbReference type="EMBL" id="HJF08161.1"/>
    </source>
</evidence>
<accession>A0A921FDM3</accession>
<reference evidence="1" key="2">
    <citation type="submission" date="2021-09" db="EMBL/GenBank/DDBJ databases">
        <authorList>
            <person name="Gilroy R."/>
        </authorList>
    </citation>
    <scope>NUCLEOTIDE SEQUENCE</scope>
    <source>
        <strain evidence="1">CHK165-8395</strain>
    </source>
</reference>
<organism evidence="1 2">
    <name type="scientific">Phocaeicola coprocola</name>
    <dbReference type="NCBI Taxonomy" id="310298"/>
    <lineage>
        <taxon>Bacteria</taxon>
        <taxon>Pseudomonadati</taxon>
        <taxon>Bacteroidota</taxon>
        <taxon>Bacteroidia</taxon>
        <taxon>Bacteroidales</taxon>
        <taxon>Bacteroidaceae</taxon>
        <taxon>Phocaeicola</taxon>
    </lineage>
</organism>
<sequence>MKKMVKREKIVKYDSDINILGGVPDYAVMLDFISEYTGQKPETERAFTFRTHKTFNRFLAAIKVSILQFANDNQKKMFLTAISSDDFSVREKLLVLFWQLVYGNALFAKVTKDVFMRAVYQGRTSLSVIDVLSLLHHIKETEEGELNWSEETLKITASKYLTMLKKMNLAEGKTANDICHPIITGQLFVYFIRWIIVTCPENRTLENPFVIFGFMDKRSIIERLKKVEYLSLWQISQMGEDVTIDLIDHE</sequence>
<dbReference type="AlphaFoldDB" id="A0A921FDM3"/>
<comment type="caution">
    <text evidence="1">The sequence shown here is derived from an EMBL/GenBank/DDBJ whole genome shotgun (WGS) entry which is preliminary data.</text>
</comment>
<dbReference type="Proteomes" id="UP000718012">
    <property type="component" value="Unassembled WGS sequence"/>
</dbReference>